<dbReference type="STRING" id="139825.A0A401G8Q5"/>
<dbReference type="Gene3D" id="3.20.20.80">
    <property type="entry name" value="Glycosidases"/>
    <property type="match status" value="1"/>
</dbReference>
<dbReference type="InParanoid" id="A0A401G8Q5"/>
<evidence type="ECO:0000313" key="1">
    <source>
        <dbReference type="EMBL" id="GBE78542.1"/>
    </source>
</evidence>
<proteinExistence type="predicted"/>
<sequence length="445" mass="49005">MFAVSLSCFATPDVEIAREDDLAGTGLAERATTNTTTPIVFAHHIVGNTYNYTTSIWAKDIALAASKGISAFALNVGSDSWEPQQVANAYAAAKSNNTNFKLFVSLDMTSLPCSSASNIASVQSYIKSYASHPNQFLYNGKVFLSTFSGESCKFGASSVNQGWINAVKTNVPSVYFVPSFFVAPNTFSTYSVIDGMFNWNSGWPMGNYSSNFTSDAQYISALGSKSYMAAQSPWFFTHYGVNSYNKNFIYRGDDWLFSQRWETLIANRTKVPFTEVVSWNDYGESHYIGPIEGQQPNSQAWVNGFDHQGWFDLMTYYITAYQTGKYPTISKDRVFLWARLYPVNATAPLDTVGKPTNYQLTQDYLWGVTLLMSPANVTLSCGSTTNKTLAPAGLTKFKLPLSTNCSVTAVVVRGTNTTVNFAPPSFKFNTKPPSYNFNAFVAASP</sequence>
<dbReference type="Proteomes" id="UP000287166">
    <property type="component" value="Unassembled WGS sequence"/>
</dbReference>
<dbReference type="RefSeq" id="XP_027609455.1">
    <property type="nucleotide sequence ID" value="XM_027753654.1"/>
</dbReference>
<name>A0A401G8Q5_9APHY</name>
<dbReference type="GO" id="GO:0051118">
    <property type="term" value="F:glucan endo-1,3-alpha-glucosidase activity"/>
    <property type="evidence" value="ECO:0007669"/>
    <property type="project" value="InterPro"/>
</dbReference>
<protein>
    <submittedName>
        <fullName evidence="1">Glucan endo-1,3-alpha-glucosidase agn1</fullName>
    </submittedName>
</protein>
<accession>A0A401G8Q5</accession>
<organism evidence="1 2">
    <name type="scientific">Sparassis crispa</name>
    <dbReference type="NCBI Taxonomy" id="139825"/>
    <lineage>
        <taxon>Eukaryota</taxon>
        <taxon>Fungi</taxon>
        <taxon>Dikarya</taxon>
        <taxon>Basidiomycota</taxon>
        <taxon>Agaricomycotina</taxon>
        <taxon>Agaricomycetes</taxon>
        <taxon>Polyporales</taxon>
        <taxon>Sparassidaceae</taxon>
        <taxon>Sparassis</taxon>
    </lineage>
</organism>
<dbReference type="Pfam" id="PF03659">
    <property type="entry name" value="Glyco_hydro_71"/>
    <property type="match status" value="1"/>
</dbReference>
<reference evidence="1 2" key="1">
    <citation type="journal article" date="2018" name="Sci. Rep.">
        <title>Genome sequence of the cauliflower mushroom Sparassis crispa (Hanabiratake) and its association with beneficial usage.</title>
        <authorList>
            <person name="Kiyama R."/>
            <person name="Furutani Y."/>
            <person name="Kawaguchi K."/>
            <person name="Nakanishi T."/>
        </authorList>
    </citation>
    <scope>NUCLEOTIDE SEQUENCE [LARGE SCALE GENOMIC DNA]</scope>
</reference>
<dbReference type="GeneID" id="38775459"/>
<dbReference type="AlphaFoldDB" id="A0A401G8Q5"/>
<dbReference type="CDD" id="cd11577">
    <property type="entry name" value="GH71"/>
    <property type="match status" value="1"/>
</dbReference>
<gene>
    <name evidence="1" type="ORF">SCP_0114310</name>
</gene>
<dbReference type="EMBL" id="BFAD01000001">
    <property type="protein sequence ID" value="GBE78542.1"/>
    <property type="molecule type" value="Genomic_DNA"/>
</dbReference>
<dbReference type="OrthoDB" id="3257981at2759"/>
<keyword evidence="2" id="KW-1185">Reference proteome</keyword>
<evidence type="ECO:0000313" key="2">
    <source>
        <dbReference type="Proteomes" id="UP000287166"/>
    </source>
</evidence>
<comment type="caution">
    <text evidence="1">The sequence shown here is derived from an EMBL/GenBank/DDBJ whole genome shotgun (WGS) entry which is preliminary data.</text>
</comment>
<dbReference type="InterPro" id="IPR005197">
    <property type="entry name" value="Glyco_hydro_71"/>
</dbReference>